<name>A0A2K9LLL0_9GAMM</name>
<dbReference type="OrthoDB" id="9834177at2"/>
<dbReference type="Proteomes" id="UP000235116">
    <property type="component" value="Chromosome"/>
</dbReference>
<organism evidence="1 2">
    <name type="scientific">Ketobacter alkanivorans</name>
    <dbReference type="NCBI Taxonomy" id="1917421"/>
    <lineage>
        <taxon>Bacteria</taxon>
        <taxon>Pseudomonadati</taxon>
        <taxon>Pseudomonadota</taxon>
        <taxon>Gammaproteobacteria</taxon>
        <taxon>Pseudomonadales</taxon>
        <taxon>Ketobacteraceae</taxon>
        <taxon>Ketobacter</taxon>
    </lineage>
</organism>
<accession>A0A2K9LLL0</accession>
<keyword evidence="2" id="KW-1185">Reference proteome</keyword>
<evidence type="ECO:0008006" key="3">
    <source>
        <dbReference type="Google" id="ProtNLM"/>
    </source>
</evidence>
<dbReference type="AlphaFoldDB" id="A0A2K9LLL0"/>
<protein>
    <recommendedName>
        <fullName evidence="3">DUF2059 domain-containing protein</fullName>
    </recommendedName>
</protein>
<sequence length="275" mass="31640">MMRLIGVVSIVMLTMGSGVLWADQNAQTREQWERYIESAGVSVVLDQANDLIEQEIRNLENAPLGFTATQLEEMRDQLRLRLGSERLKQDIVARLQRDYSPQQMQELNRVLESKSLQALQQLQLQLTDADVRQAMRSYRIKVQEHSPNETRLQLLSSLDQQLQQSALETELKVELRKQLLATVSHLKTSETFPEDLLERQLEDYRATVEGEISENAVFAYLYLLKRTPSSRVRDLLVSLDDPAFEAFMALCLDAMQDSFREAREQINENVQLAGN</sequence>
<dbReference type="RefSeq" id="WP_101894597.1">
    <property type="nucleotide sequence ID" value="NZ_CP022684.1"/>
</dbReference>
<gene>
    <name evidence="1" type="ORF">Kalk_12635</name>
</gene>
<evidence type="ECO:0000313" key="1">
    <source>
        <dbReference type="EMBL" id="AUM13218.1"/>
    </source>
</evidence>
<reference evidence="2" key="1">
    <citation type="submission" date="2017-08" db="EMBL/GenBank/DDBJ databases">
        <title>Direct submision.</title>
        <authorList>
            <person name="Kim S.-J."/>
            <person name="Rhee S.-K."/>
        </authorList>
    </citation>
    <scope>NUCLEOTIDE SEQUENCE [LARGE SCALE GENOMIC DNA]</scope>
    <source>
        <strain evidence="2">GI5</strain>
    </source>
</reference>
<proteinExistence type="predicted"/>
<dbReference type="KEGG" id="kak:Kalk_12635"/>
<dbReference type="EMBL" id="CP022684">
    <property type="protein sequence ID" value="AUM13218.1"/>
    <property type="molecule type" value="Genomic_DNA"/>
</dbReference>
<evidence type="ECO:0000313" key="2">
    <source>
        <dbReference type="Proteomes" id="UP000235116"/>
    </source>
</evidence>